<organism evidence="3 4">
    <name type="scientific">Kitasatospora herbaricolor</name>
    <dbReference type="NCBI Taxonomy" id="68217"/>
    <lineage>
        <taxon>Bacteria</taxon>
        <taxon>Bacillati</taxon>
        <taxon>Actinomycetota</taxon>
        <taxon>Actinomycetes</taxon>
        <taxon>Kitasatosporales</taxon>
        <taxon>Streptomycetaceae</taxon>
        <taxon>Kitasatospora</taxon>
    </lineage>
</organism>
<dbReference type="PANTHER" id="PTHR35526">
    <property type="entry name" value="ANTI-SIGMA-F FACTOR RSBW-RELATED"/>
    <property type="match status" value="1"/>
</dbReference>
<protein>
    <submittedName>
        <fullName evidence="3">ATP-binding protein</fullName>
    </submittedName>
</protein>
<reference evidence="3 4" key="1">
    <citation type="submission" date="2022-10" db="EMBL/GenBank/DDBJ databases">
        <title>The complete genomes of actinobacterial strains from the NBC collection.</title>
        <authorList>
            <person name="Joergensen T.S."/>
            <person name="Alvarez Arevalo M."/>
            <person name="Sterndorff E.B."/>
            <person name="Faurdal D."/>
            <person name="Vuksanovic O."/>
            <person name="Mourched A.-S."/>
            <person name="Charusanti P."/>
            <person name="Shaw S."/>
            <person name="Blin K."/>
            <person name="Weber T."/>
        </authorList>
    </citation>
    <scope>NUCLEOTIDE SEQUENCE [LARGE SCALE GENOMIC DNA]</scope>
    <source>
        <strain evidence="3 4">NBC_01247</strain>
    </source>
</reference>
<dbReference type="SUPFAM" id="SSF55874">
    <property type="entry name" value="ATPase domain of HSP90 chaperone/DNA topoisomerase II/histidine kinase"/>
    <property type="match status" value="1"/>
</dbReference>
<dbReference type="Gene3D" id="3.30.565.10">
    <property type="entry name" value="Histidine kinase-like ATPase, C-terminal domain"/>
    <property type="match status" value="1"/>
</dbReference>
<dbReference type="EMBL" id="CP108482">
    <property type="protein sequence ID" value="WUS56509.1"/>
    <property type="molecule type" value="Genomic_DNA"/>
</dbReference>
<dbReference type="CDD" id="cd16936">
    <property type="entry name" value="HATPase_RsbW-like"/>
    <property type="match status" value="1"/>
</dbReference>
<dbReference type="GO" id="GO:0005524">
    <property type="term" value="F:ATP binding"/>
    <property type="evidence" value="ECO:0007669"/>
    <property type="project" value="UniProtKB-KW"/>
</dbReference>
<evidence type="ECO:0000313" key="4">
    <source>
        <dbReference type="Proteomes" id="UP001432014"/>
    </source>
</evidence>
<keyword evidence="3" id="KW-0547">Nucleotide-binding</keyword>
<dbReference type="Pfam" id="PF13581">
    <property type="entry name" value="HATPase_c_2"/>
    <property type="match status" value="1"/>
</dbReference>
<feature type="domain" description="Histidine kinase/HSP90-like ATPase" evidence="2">
    <location>
        <begin position="48"/>
        <end position="121"/>
    </location>
</feature>
<keyword evidence="1" id="KW-0808">Transferase</keyword>
<keyword evidence="1" id="KW-0723">Serine/threonine-protein kinase</keyword>
<name>A0ABZ1W6T7_9ACTN</name>
<evidence type="ECO:0000313" key="3">
    <source>
        <dbReference type="EMBL" id="WUS56509.1"/>
    </source>
</evidence>
<evidence type="ECO:0000256" key="1">
    <source>
        <dbReference type="ARBA" id="ARBA00022527"/>
    </source>
</evidence>
<keyword evidence="3" id="KW-0067">ATP-binding</keyword>
<sequence>MAETLDRPTTVEGEYSCWLPRHRRSPGMARLLLRTFLGGSAGGERFAEVGELLLSGLVTNAVEHARVPAGRLVKVAFALRAERLRVEVHDASPQRPELRPVAVQPDAEAGRGLLLVRELSDGWGCCPRAGGIGKFVWFECAPAGPSGAGAGAATSDTVAATLDGLVTA</sequence>
<dbReference type="RefSeq" id="WP_329498651.1">
    <property type="nucleotide sequence ID" value="NZ_CP108460.1"/>
</dbReference>
<gene>
    <name evidence="3" type="ORF">OG469_13875</name>
</gene>
<dbReference type="Proteomes" id="UP001432014">
    <property type="component" value="Chromosome"/>
</dbReference>
<keyword evidence="4" id="KW-1185">Reference proteome</keyword>
<dbReference type="InterPro" id="IPR003594">
    <property type="entry name" value="HATPase_dom"/>
</dbReference>
<keyword evidence="1" id="KW-0418">Kinase</keyword>
<dbReference type="InterPro" id="IPR050267">
    <property type="entry name" value="Anti-sigma-factor_SerPK"/>
</dbReference>
<evidence type="ECO:0000259" key="2">
    <source>
        <dbReference type="Pfam" id="PF13581"/>
    </source>
</evidence>
<dbReference type="PANTHER" id="PTHR35526:SF3">
    <property type="entry name" value="ANTI-SIGMA-F FACTOR RSBW"/>
    <property type="match status" value="1"/>
</dbReference>
<dbReference type="InterPro" id="IPR036890">
    <property type="entry name" value="HATPase_C_sf"/>
</dbReference>
<proteinExistence type="predicted"/>
<accession>A0ABZ1W6T7</accession>